<gene>
    <name evidence="8" type="primary">ccs1</name>
    <name evidence="8" type="ORF">Poly30_26470</name>
</gene>
<dbReference type="OrthoDB" id="278989at2"/>
<evidence type="ECO:0000313" key="9">
    <source>
        <dbReference type="Proteomes" id="UP000320390"/>
    </source>
</evidence>
<dbReference type="Proteomes" id="UP000320390">
    <property type="component" value="Chromosome"/>
</dbReference>
<evidence type="ECO:0000313" key="8">
    <source>
        <dbReference type="EMBL" id="QDV07128.1"/>
    </source>
</evidence>
<proteinExistence type="predicted"/>
<keyword evidence="3" id="KW-0201">Cytochrome c-type biogenesis</keyword>
<feature type="domain" description="ResB-like" evidence="7">
    <location>
        <begin position="272"/>
        <end position="339"/>
    </location>
</feature>
<accession>A0A518ESR0</accession>
<keyword evidence="5 6" id="KW-0472">Membrane</keyword>
<feature type="transmembrane region" description="Helical" evidence="6">
    <location>
        <begin position="360"/>
        <end position="381"/>
    </location>
</feature>
<dbReference type="GO" id="GO:0017004">
    <property type="term" value="P:cytochrome complex assembly"/>
    <property type="evidence" value="ECO:0007669"/>
    <property type="project" value="UniProtKB-KW"/>
</dbReference>
<dbReference type="GO" id="GO:0016020">
    <property type="term" value="C:membrane"/>
    <property type="evidence" value="ECO:0007669"/>
    <property type="project" value="UniProtKB-SubCell"/>
</dbReference>
<dbReference type="EMBL" id="CP036434">
    <property type="protein sequence ID" value="QDV07128.1"/>
    <property type="molecule type" value="Genomic_DNA"/>
</dbReference>
<dbReference type="PANTHER" id="PTHR31566:SF0">
    <property type="entry name" value="CYTOCHROME C BIOGENESIS PROTEIN CCS1, CHLOROPLASTIC"/>
    <property type="match status" value="1"/>
</dbReference>
<dbReference type="InterPro" id="IPR007816">
    <property type="entry name" value="ResB-like_domain"/>
</dbReference>
<evidence type="ECO:0000256" key="6">
    <source>
        <dbReference type="SAM" id="Phobius"/>
    </source>
</evidence>
<dbReference type="Pfam" id="PF05140">
    <property type="entry name" value="ResB"/>
    <property type="match status" value="1"/>
</dbReference>
<keyword evidence="2 6" id="KW-0812">Transmembrane</keyword>
<protein>
    <submittedName>
        <fullName evidence="8">Cytochrome c biogenesis protein Ccs1</fullName>
    </submittedName>
</protein>
<feature type="transmembrane region" description="Helical" evidence="6">
    <location>
        <begin position="12"/>
        <end position="35"/>
    </location>
</feature>
<feature type="transmembrane region" description="Helical" evidence="6">
    <location>
        <begin position="96"/>
        <end position="116"/>
    </location>
</feature>
<comment type="subcellular location">
    <subcellularLocation>
        <location evidence="1">Membrane</location>
        <topology evidence="1">Multi-pass membrane protein</topology>
    </subcellularLocation>
</comment>
<dbReference type="InterPro" id="IPR023494">
    <property type="entry name" value="Cyt_c_bgen_Ccs1/CcsB/ResB"/>
</dbReference>
<feature type="transmembrane region" description="Helical" evidence="6">
    <location>
        <begin position="67"/>
        <end position="89"/>
    </location>
</feature>
<evidence type="ECO:0000256" key="3">
    <source>
        <dbReference type="ARBA" id="ARBA00022748"/>
    </source>
</evidence>
<dbReference type="AlphaFoldDB" id="A0A518ESR0"/>
<keyword evidence="4 6" id="KW-1133">Transmembrane helix</keyword>
<evidence type="ECO:0000256" key="4">
    <source>
        <dbReference type="ARBA" id="ARBA00022989"/>
    </source>
</evidence>
<evidence type="ECO:0000256" key="2">
    <source>
        <dbReference type="ARBA" id="ARBA00022692"/>
    </source>
</evidence>
<reference evidence="8 9" key="1">
    <citation type="submission" date="2019-02" db="EMBL/GenBank/DDBJ databases">
        <title>Deep-cultivation of Planctomycetes and their phenomic and genomic characterization uncovers novel biology.</title>
        <authorList>
            <person name="Wiegand S."/>
            <person name="Jogler M."/>
            <person name="Boedeker C."/>
            <person name="Pinto D."/>
            <person name="Vollmers J."/>
            <person name="Rivas-Marin E."/>
            <person name="Kohn T."/>
            <person name="Peeters S.H."/>
            <person name="Heuer A."/>
            <person name="Rast P."/>
            <person name="Oberbeckmann S."/>
            <person name="Bunk B."/>
            <person name="Jeske O."/>
            <person name="Meyerdierks A."/>
            <person name="Storesund J.E."/>
            <person name="Kallscheuer N."/>
            <person name="Luecker S."/>
            <person name="Lage O.M."/>
            <person name="Pohl T."/>
            <person name="Merkel B.J."/>
            <person name="Hornburger P."/>
            <person name="Mueller R.-W."/>
            <person name="Bruemmer F."/>
            <person name="Labrenz M."/>
            <person name="Spormann A.M."/>
            <person name="Op den Camp H."/>
            <person name="Overmann J."/>
            <person name="Amann R."/>
            <person name="Jetten M.S.M."/>
            <person name="Mascher T."/>
            <person name="Medema M.H."/>
            <person name="Devos D.P."/>
            <person name="Kaster A.-K."/>
            <person name="Ovreas L."/>
            <person name="Rohde M."/>
            <person name="Galperin M.Y."/>
            <person name="Jogler C."/>
        </authorList>
    </citation>
    <scope>NUCLEOTIDE SEQUENCE [LARGE SCALE GENOMIC DNA]</scope>
    <source>
        <strain evidence="8 9">Poly30</strain>
    </source>
</reference>
<dbReference type="RefSeq" id="WP_145197918.1">
    <property type="nucleotide sequence ID" value="NZ_CP036434.1"/>
</dbReference>
<keyword evidence="9" id="KW-1185">Reference proteome</keyword>
<evidence type="ECO:0000259" key="7">
    <source>
        <dbReference type="Pfam" id="PF05140"/>
    </source>
</evidence>
<dbReference type="PANTHER" id="PTHR31566">
    <property type="entry name" value="CYTOCHROME C BIOGENESIS PROTEIN CCS1, CHLOROPLASTIC"/>
    <property type="match status" value="1"/>
</dbReference>
<sequence length="408" mass="44652" precursor="true">MAKKPTTLPGKLFAALGSFWLAIALLVNLFLLTWLGTLEQVEKGIHAVQGEYFESWLVLAKAGPIKLLLPGGYVTMGLFVVNLFVGGLVRIRKTKATIGIIIAHVGIALMMAGGLVEHMYSSYGRVVLYEGDEADQFQEYAGWEVAIWNADAVGSIEEFLIPQSDFADLGGSASRTFQRAELPFDIILKRFMVNSELEEAVGVGIPSNPVVDGHFLVGKPKDKEEERNFAGVYATIVAEGGKKVEDSLLWGIARNPWVFEAGGKRWAMVLRNATHTMPFSLKLEKFIKDDHPGMAMARAYSSDVIRTDPDGTEHKLRIQMNEPLRKDGLIIYQASYGPADGKPGDPYTVLAVSRNPSDRIPWISVGVITLGLMWTFIARLLGFLAKQQRKAVGQAGKSGEKARGKSAA</sequence>
<evidence type="ECO:0000256" key="1">
    <source>
        <dbReference type="ARBA" id="ARBA00004141"/>
    </source>
</evidence>
<evidence type="ECO:0000256" key="5">
    <source>
        <dbReference type="ARBA" id="ARBA00023136"/>
    </source>
</evidence>
<organism evidence="8 9">
    <name type="scientific">Saltatorellus ferox</name>
    <dbReference type="NCBI Taxonomy" id="2528018"/>
    <lineage>
        <taxon>Bacteria</taxon>
        <taxon>Pseudomonadati</taxon>
        <taxon>Planctomycetota</taxon>
        <taxon>Planctomycetia</taxon>
        <taxon>Planctomycetia incertae sedis</taxon>
        <taxon>Saltatorellus</taxon>
    </lineage>
</organism>
<name>A0A518ESR0_9BACT</name>